<proteinExistence type="predicted"/>
<dbReference type="EMBL" id="UINC01061276">
    <property type="protein sequence ID" value="SVB86684.1"/>
    <property type="molecule type" value="Genomic_DNA"/>
</dbReference>
<gene>
    <name evidence="2" type="ORF">METZ01_LOCUS239538</name>
</gene>
<evidence type="ECO:0008006" key="3">
    <source>
        <dbReference type="Google" id="ProtNLM"/>
    </source>
</evidence>
<feature type="transmembrane region" description="Helical" evidence="1">
    <location>
        <begin position="12"/>
        <end position="30"/>
    </location>
</feature>
<sequence length="176" mass="19344">MEIDVKKISADLGVKLGLLLFLSNAVFYVIDLELFLNWKISIIFFVIVIGSGIYSILNSRKKLGGYINWSDGFISYMACVAVGMLIAALTQIFIFVILDPGAAEQLNEMSMIMVKEMYTGMNLPEEVIQQALIELEKNPQLSLSNLSLSLAVGLGIQAIFGAINALIFKRSNSEIA</sequence>
<feature type="transmembrane region" description="Helical" evidence="1">
    <location>
        <begin position="146"/>
        <end position="168"/>
    </location>
</feature>
<protein>
    <recommendedName>
        <fullName evidence="3">DUF4199 domain-containing protein</fullName>
    </recommendedName>
</protein>
<keyword evidence="1" id="KW-0472">Membrane</keyword>
<feature type="transmembrane region" description="Helical" evidence="1">
    <location>
        <begin position="36"/>
        <end position="57"/>
    </location>
</feature>
<evidence type="ECO:0000313" key="2">
    <source>
        <dbReference type="EMBL" id="SVB86684.1"/>
    </source>
</evidence>
<keyword evidence="1" id="KW-1133">Transmembrane helix</keyword>
<feature type="transmembrane region" description="Helical" evidence="1">
    <location>
        <begin position="73"/>
        <end position="98"/>
    </location>
</feature>
<accession>A0A382HH72</accession>
<dbReference type="Pfam" id="PF13858">
    <property type="entry name" value="DUF4199"/>
    <property type="match status" value="1"/>
</dbReference>
<evidence type="ECO:0000256" key="1">
    <source>
        <dbReference type="SAM" id="Phobius"/>
    </source>
</evidence>
<reference evidence="2" key="1">
    <citation type="submission" date="2018-05" db="EMBL/GenBank/DDBJ databases">
        <authorList>
            <person name="Lanie J.A."/>
            <person name="Ng W.-L."/>
            <person name="Kazmierczak K.M."/>
            <person name="Andrzejewski T.M."/>
            <person name="Davidsen T.M."/>
            <person name="Wayne K.J."/>
            <person name="Tettelin H."/>
            <person name="Glass J.I."/>
            <person name="Rusch D."/>
            <person name="Podicherti R."/>
            <person name="Tsui H.-C.T."/>
            <person name="Winkler M.E."/>
        </authorList>
    </citation>
    <scope>NUCLEOTIDE SEQUENCE</scope>
</reference>
<organism evidence="2">
    <name type="scientific">marine metagenome</name>
    <dbReference type="NCBI Taxonomy" id="408172"/>
    <lineage>
        <taxon>unclassified sequences</taxon>
        <taxon>metagenomes</taxon>
        <taxon>ecological metagenomes</taxon>
    </lineage>
</organism>
<dbReference type="AlphaFoldDB" id="A0A382HH72"/>
<name>A0A382HH72_9ZZZZ</name>
<dbReference type="InterPro" id="IPR025250">
    <property type="entry name" value="DUF4199"/>
</dbReference>
<keyword evidence="1" id="KW-0812">Transmembrane</keyword>